<protein>
    <submittedName>
        <fullName evidence="2">Uncharacterized protein</fullName>
    </submittedName>
</protein>
<dbReference type="RefSeq" id="XP_037168488.1">
    <property type="nucleotide sequence ID" value="XM_037304395.1"/>
</dbReference>
<keyword evidence="3" id="KW-1185">Reference proteome</keyword>
<dbReference type="OrthoDB" id="10623816at2759"/>
<dbReference type="GeneID" id="59284135"/>
<evidence type="ECO:0000313" key="2">
    <source>
        <dbReference type="EMBL" id="KAF6239201.1"/>
    </source>
</evidence>
<sequence>MTQAHQTRQNLRNRLGFEELSEPDHGVQDATAEQHEFWKWKKAYLDLVPAEPKAKQAHEDEMEAWDRDFTKAPYTVDESQIQMLILGTRKTVD</sequence>
<accession>A0A8H6L847</accession>
<name>A0A8H6L847_9LECA</name>
<evidence type="ECO:0000313" key="3">
    <source>
        <dbReference type="Proteomes" id="UP000578531"/>
    </source>
</evidence>
<evidence type="ECO:0000256" key="1">
    <source>
        <dbReference type="SAM" id="MobiDB-lite"/>
    </source>
</evidence>
<reference evidence="2 3" key="1">
    <citation type="journal article" date="2020" name="Genomics">
        <title>Complete, high-quality genomes from long-read metagenomic sequencing of two wolf lichen thalli reveals enigmatic genome architecture.</title>
        <authorList>
            <person name="McKenzie S.K."/>
            <person name="Walston R.F."/>
            <person name="Allen J.L."/>
        </authorList>
    </citation>
    <scope>NUCLEOTIDE SEQUENCE [LARGE SCALE GENOMIC DNA]</scope>
    <source>
        <strain evidence="2">WasteWater2</strain>
    </source>
</reference>
<dbReference type="EMBL" id="JACCJC010000006">
    <property type="protein sequence ID" value="KAF6239201.1"/>
    <property type="molecule type" value="Genomic_DNA"/>
</dbReference>
<dbReference type="Proteomes" id="UP000578531">
    <property type="component" value="Unassembled WGS sequence"/>
</dbReference>
<feature type="compositionally biased region" description="Polar residues" evidence="1">
    <location>
        <begin position="1"/>
        <end position="12"/>
    </location>
</feature>
<organism evidence="2 3">
    <name type="scientific">Letharia columbiana</name>
    <dbReference type="NCBI Taxonomy" id="112416"/>
    <lineage>
        <taxon>Eukaryota</taxon>
        <taxon>Fungi</taxon>
        <taxon>Dikarya</taxon>
        <taxon>Ascomycota</taxon>
        <taxon>Pezizomycotina</taxon>
        <taxon>Lecanoromycetes</taxon>
        <taxon>OSLEUM clade</taxon>
        <taxon>Lecanoromycetidae</taxon>
        <taxon>Lecanorales</taxon>
        <taxon>Lecanorineae</taxon>
        <taxon>Parmeliaceae</taxon>
        <taxon>Letharia</taxon>
    </lineage>
</organism>
<comment type="caution">
    <text evidence="2">The sequence shown here is derived from an EMBL/GenBank/DDBJ whole genome shotgun (WGS) entry which is preliminary data.</text>
</comment>
<proteinExistence type="predicted"/>
<dbReference type="AlphaFoldDB" id="A0A8H6L847"/>
<feature type="region of interest" description="Disordered" evidence="1">
    <location>
        <begin position="1"/>
        <end position="30"/>
    </location>
</feature>
<gene>
    <name evidence="2" type="ORF">HO173_002462</name>
</gene>